<proteinExistence type="predicted"/>
<comment type="caution">
    <text evidence="1">The sequence shown here is derived from an EMBL/GenBank/DDBJ whole genome shotgun (WGS) entry which is preliminary data.</text>
</comment>
<reference evidence="1" key="1">
    <citation type="submission" date="2020-09" db="EMBL/GenBank/DDBJ databases">
        <title>Novel species of Mucilaginibacter isolated from a glacier on the Tibetan Plateau.</title>
        <authorList>
            <person name="Liu Q."/>
            <person name="Xin Y.-H."/>
        </authorList>
    </citation>
    <scope>NUCLEOTIDE SEQUENCE</scope>
    <source>
        <strain evidence="1">ZB1P21</strain>
    </source>
</reference>
<keyword evidence="2" id="KW-1185">Reference proteome</keyword>
<dbReference type="RefSeq" id="WP_191164594.1">
    <property type="nucleotide sequence ID" value="NZ_JACWMX010000007.1"/>
</dbReference>
<dbReference type="AlphaFoldDB" id="A0A926S307"/>
<dbReference type="Proteomes" id="UP000619078">
    <property type="component" value="Unassembled WGS sequence"/>
</dbReference>
<name>A0A926S307_9SPHI</name>
<evidence type="ECO:0000313" key="2">
    <source>
        <dbReference type="Proteomes" id="UP000619078"/>
    </source>
</evidence>
<evidence type="ECO:0008006" key="3">
    <source>
        <dbReference type="Google" id="ProtNLM"/>
    </source>
</evidence>
<protein>
    <recommendedName>
        <fullName evidence="3">Glycosyltransferase involved in cell wall biosynthesis</fullName>
    </recommendedName>
</protein>
<sequence length="404" mass="45501">MTKKILIVSQSHVCRNPRVLKEALALASAGFDVTILTAVYSGDLYNEDMALLHNSDVHYKIYSDLRYKNRSSIKARIFKKLWVAAQTYLNIESPNSLGYHVSALKKYLSVSKADLLIMHQELATVVGSKMVTKRKIAFDIEDWYSEDLLPNAQKGRPINLLKKAEKKAIEQGACCYTTSKAMASALKIQFNTLKQPEVIYNSFIPSTGIIDHGQPVGFIKLYWFSQTIGPGRGLEFFISCLAQSEFKWEISLRGKIVNGYKDLLNNLMAAKDRIIFLPLIPNESLLDDMTNYDFGLALEPDNPPNKNLTISNKLFHYMAAGLPIISSYNQGQAEIASQCPELIFQYKQGHAGELIGILNELGAKLQNSELNGLKKKVLDFYRVNFSWANEADKLIILIKNIFET</sequence>
<dbReference type="EMBL" id="JACWMX010000007">
    <property type="protein sequence ID" value="MBD1394718.1"/>
    <property type="molecule type" value="Genomic_DNA"/>
</dbReference>
<gene>
    <name evidence="1" type="ORF">IDJ76_16535</name>
</gene>
<evidence type="ECO:0000313" key="1">
    <source>
        <dbReference type="EMBL" id="MBD1394718.1"/>
    </source>
</evidence>
<dbReference type="SUPFAM" id="SSF53756">
    <property type="entry name" value="UDP-Glycosyltransferase/glycogen phosphorylase"/>
    <property type="match status" value="1"/>
</dbReference>
<accession>A0A926S307</accession>
<dbReference type="Gene3D" id="3.40.50.2000">
    <property type="entry name" value="Glycogen Phosphorylase B"/>
    <property type="match status" value="2"/>
</dbReference>
<organism evidence="1 2">
    <name type="scientific">Mucilaginibacter glaciei</name>
    <dbReference type="NCBI Taxonomy" id="2772109"/>
    <lineage>
        <taxon>Bacteria</taxon>
        <taxon>Pseudomonadati</taxon>
        <taxon>Bacteroidota</taxon>
        <taxon>Sphingobacteriia</taxon>
        <taxon>Sphingobacteriales</taxon>
        <taxon>Sphingobacteriaceae</taxon>
        <taxon>Mucilaginibacter</taxon>
    </lineage>
</organism>